<name>A0ABS1UDF8_9PROT</name>
<dbReference type="Pfam" id="PF12802">
    <property type="entry name" value="MarR_2"/>
    <property type="match status" value="1"/>
</dbReference>
<dbReference type="SMART" id="SM00347">
    <property type="entry name" value="HTH_MARR"/>
    <property type="match status" value="1"/>
</dbReference>
<feature type="domain" description="HTH marR-type" evidence="1">
    <location>
        <begin position="1"/>
        <end position="119"/>
    </location>
</feature>
<dbReference type="Gene3D" id="1.10.10.10">
    <property type="entry name" value="Winged helix-like DNA-binding domain superfamily/Winged helix DNA-binding domain"/>
    <property type="match status" value="1"/>
</dbReference>
<dbReference type="EMBL" id="JAETWB010000111">
    <property type="protein sequence ID" value="MBL6082726.1"/>
    <property type="molecule type" value="Genomic_DNA"/>
</dbReference>
<dbReference type="PANTHER" id="PTHR33164:SF43">
    <property type="entry name" value="HTH-TYPE TRANSCRIPTIONAL REPRESSOR YETL"/>
    <property type="match status" value="1"/>
</dbReference>
<dbReference type="InterPro" id="IPR039422">
    <property type="entry name" value="MarR/SlyA-like"/>
</dbReference>
<evidence type="ECO:0000259" key="1">
    <source>
        <dbReference type="PROSITE" id="PS50995"/>
    </source>
</evidence>
<dbReference type="PANTHER" id="PTHR33164">
    <property type="entry name" value="TRANSCRIPTIONAL REGULATOR, MARR FAMILY"/>
    <property type="match status" value="1"/>
</dbReference>
<comment type="caution">
    <text evidence="2">The sequence shown here is derived from an EMBL/GenBank/DDBJ whole genome shotgun (WGS) entry which is preliminary data.</text>
</comment>
<reference evidence="2 3" key="1">
    <citation type="submission" date="2021-01" db="EMBL/GenBank/DDBJ databases">
        <title>Belnapia mucosa sp. nov. and Belnapia arida sp. nov., isolated from the Tabernas Desert (Almeria, Spain).</title>
        <authorList>
            <person name="Molina-Menor E."/>
            <person name="Vidal-Verdu A."/>
            <person name="Calonge A."/>
            <person name="Satari L."/>
            <person name="Pereto J."/>
            <person name="Porcar M."/>
        </authorList>
    </citation>
    <scope>NUCLEOTIDE SEQUENCE [LARGE SCALE GENOMIC DNA]</scope>
    <source>
        <strain evidence="2 3">T18</strain>
    </source>
</reference>
<sequence>MRPVADEPDYLLHVIRRTCVAEIRSDEPDLNLRQLAVLLVVCLTDKPQTVRGLAAHLNVNKPAITRALDRLEELELAVRTADRRDRRSVVVQCTVGGAAMVERLGVEMIGPHRVVRREC</sequence>
<keyword evidence="3" id="KW-1185">Reference proteome</keyword>
<protein>
    <submittedName>
        <fullName evidence="2">MarR family transcriptional regulator</fullName>
    </submittedName>
</protein>
<dbReference type="PROSITE" id="PS50995">
    <property type="entry name" value="HTH_MARR_2"/>
    <property type="match status" value="1"/>
</dbReference>
<dbReference type="InterPro" id="IPR036390">
    <property type="entry name" value="WH_DNA-bd_sf"/>
</dbReference>
<dbReference type="InterPro" id="IPR036388">
    <property type="entry name" value="WH-like_DNA-bd_sf"/>
</dbReference>
<dbReference type="Proteomes" id="UP000660885">
    <property type="component" value="Unassembled WGS sequence"/>
</dbReference>
<dbReference type="SUPFAM" id="SSF46785">
    <property type="entry name" value="Winged helix' DNA-binding domain"/>
    <property type="match status" value="1"/>
</dbReference>
<gene>
    <name evidence="2" type="ORF">JMJ56_32735</name>
</gene>
<organism evidence="2 3">
    <name type="scientific">Belnapia arida</name>
    <dbReference type="NCBI Taxonomy" id="2804533"/>
    <lineage>
        <taxon>Bacteria</taxon>
        <taxon>Pseudomonadati</taxon>
        <taxon>Pseudomonadota</taxon>
        <taxon>Alphaproteobacteria</taxon>
        <taxon>Acetobacterales</taxon>
        <taxon>Roseomonadaceae</taxon>
        <taxon>Belnapia</taxon>
    </lineage>
</organism>
<dbReference type="InterPro" id="IPR000835">
    <property type="entry name" value="HTH_MarR-typ"/>
</dbReference>
<accession>A0ABS1UDF8</accession>
<evidence type="ECO:0000313" key="2">
    <source>
        <dbReference type="EMBL" id="MBL6082726.1"/>
    </source>
</evidence>
<proteinExistence type="predicted"/>
<evidence type="ECO:0000313" key="3">
    <source>
        <dbReference type="Proteomes" id="UP000660885"/>
    </source>
</evidence>